<evidence type="ECO:0000256" key="1">
    <source>
        <dbReference type="SAM" id="MobiDB-lite"/>
    </source>
</evidence>
<accession>A0ABU0R8K4</accession>
<evidence type="ECO:0000256" key="2">
    <source>
        <dbReference type="SAM" id="Phobius"/>
    </source>
</evidence>
<dbReference type="Proteomes" id="UP001239083">
    <property type="component" value="Unassembled WGS sequence"/>
</dbReference>
<keyword evidence="4" id="KW-1185">Reference proteome</keyword>
<evidence type="ECO:0000313" key="4">
    <source>
        <dbReference type="Proteomes" id="UP001239083"/>
    </source>
</evidence>
<feature type="region of interest" description="Disordered" evidence="1">
    <location>
        <begin position="1"/>
        <end position="86"/>
    </location>
</feature>
<name>A0ABU0R8K4_9MICO</name>
<dbReference type="EMBL" id="JAUSYY010000001">
    <property type="protein sequence ID" value="MDQ0894403.1"/>
    <property type="molecule type" value="Genomic_DNA"/>
</dbReference>
<feature type="compositionally biased region" description="Pro residues" evidence="1">
    <location>
        <begin position="31"/>
        <end position="41"/>
    </location>
</feature>
<sequence length="307" mass="32055">MSDSSTKGVDPRFDPRFQRGYTGADEANTPVGPPSPYPPRVPGAEQTRPAAGDATARLLEAMQRTAPPRPIVPPASAAPPGADDDTSATALADLRRLAPEPQPQPEPASGSGDQHARPWFIAGWVLSAALLAIGTWWAWAANSDPTYYMGVGGIDMAFRQLGWSLGAPLLQAGALGVVLVTSFAAARQLDQSGALRRTAGDNPIARGPEFWRTPGVVALVAIVAVLAVVVIWLVRQVTEGSVFGFGPEPSDEEITRMALSQFASTAIGPLAFAAFGAVFGIILLGARHARHLANAGDAGDVSEPRAR</sequence>
<feature type="transmembrane region" description="Helical" evidence="2">
    <location>
        <begin position="165"/>
        <end position="186"/>
    </location>
</feature>
<feature type="compositionally biased region" description="Pro residues" evidence="1">
    <location>
        <begin position="67"/>
        <end position="77"/>
    </location>
</feature>
<keyword evidence="2" id="KW-0472">Membrane</keyword>
<evidence type="ECO:0000313" key="3">
    <source>
        <dbReference type="EMBL" id="MDQ0894403.1"/>
    </source>
</evidence>
<protein>
    <submittedName>
        <fullName evidence="3">Uncharacterized protein</fullName>
    </submittedName>
</protein>
<keyword evidence="2" id="KW-0812">Transmembrane</keyword>
<feature type="transmembrane region" description="Helical" evidence="2">
    <location>
        <begin position="119"/>
        <end position="139"/>
    </location>
</feature>
<gene>
    <name evidence="3" type="ORF">QFZ26_001958</name>
</gene>
<organism evidence="3 4">
    <name type="scientific">Agromyces ramosus</name>
    <dbReference type="NCBI Taxonomy" id="33879"/>
    <lineage>
        <taxon>Bacteria</taxon>
        <taxon>Bacillati</taxon>
        <taxon>Actinomycetota</taxon>
        <taxon>Actinomycetes</taxon>
        <taxon>Micrococcales</taxon>
        <taxon>Microbacteriaceae</taxon>
        <taxon>Agromyces</taxon>
    </lineage>
</organism>
<dbReference type="RefSeq" id="WP_307041621.1">
    <property type="nucleotide sequence ID" value="NZ_JAUSYY010000001.1"/>
</dbReference>
<feature type="transmembrane region" description="Helical" evidence="2">
    <location>
        <begin position="266"/>
        <end position="286"/>
    </location>
</feature>
<proteinExistence type="predicted"/>
<keyword evidence="2" id="KW-1133">Transmembrane helix</keyword>
<reference evidence="3 4" key="1">
    <citation type="submission" date="2023-07" db="EMBL/GenBank/DDBJ databases">
        <title>Comparative genomics of wheat-associated soil bacteria to identify genetic determinants of phenazine resistance.</title>
        <authorList>
            <person name="Mouncey N."/>
        </authorList>
    </citation>
    <scope>NUCLEOTIDE SEQUENCE [LARGE SCALE GENOMIC DNA]</scope>
    <source>
        <strain evidence="3 4">V3I3</strain>
    </source>
</reference>
<feature type="transmembrane region" description="Helical" evidence="2">
    <location>
        <begin position="216"/>
        <end position="234"/>
    </location>
</feature>
<comment type="caution">
    <text evidence="3">The sequence shown here is derived from an EMBL/GenBank/DDBJ whole genome shotgun (WGS) entry which is preliminary data.</text>
</comment>